<evidence type="ECO:0000313" key="2">
    <source>
        <dbReference type="EMBL" id="KAJ8971915.1"/>
    </source>
</evidence>
<dbReference type="Proteomes" id="UP001162156">
    <property type="component" value="Unassembled WGS sequence"/>
</dbReference>
<dbReference type="AlphaFoldDB" id="A0AAV8ZY49"/>
<protein>
    <submittedName>
        <fullName evidence="2">Uncharacterized protein</fullName>
    </submittedName>
</protein>
<dbReference type="EMBL" id="JANEYF010000145">
    <property type="protein sequence ID" value="KAJ8971915.1"/>
    <property type="molecule type" value="Genomic_DNA"/>
</dbReference>
<comment type="caution">
    <text evidence="2">The sequence shown here is derived from an EMBL/GenBank/DDBJ whole genome shotgun (WGS) entry which is preliminary data.</text>
</comment>
<proteinExistence type="predicted"/>
<organism evidence="2 3">
    <name type="scientific">Rhamnusium bicolor</name>
    <dbReference type="NCBI Taxonomy" id="1586634"/>
    <lineage>
        <taxon>Eukaryota</taxon>
        <taxon>Metazoa</taxon>
        <taxon>Ecdysozoa</taxon>
        <taxon>Arthropoda</taxon>
        <taxon>Hexapoda</taxon>
        <taxon>Insecta</taxon>
        <taxon>Pterygota</taxon>
        <taxon>Neoptera</taxon>
        <taxon>Endopterygota</taxon>
        <taxon>Coleoptera</taxon>
        <taxon>Polyphaga</taxon>
        <taxon>Cucujiformia</taxon>
        <taxon>Chrysomeloidea</taxon>
        <taxon>Cerambycidae</taxon>
        <taxon>Lepturinae</taxon>
        <taxon>Rhagiini</taxon>
        <taxon>Rhamnusium</taxon>
    </lineage>
</organism>
<keyword evidence="3" id="KW-1185">Reference proteome</keyword>
<feature type="region of interest" description="Disordered" evidence="1">
    <location>
        <begin position="88"/>
        <end position="112"/>
    </location>
</feature>
<name>A0AAV8ZY49_9CUCU</name>
<sequence length="112" mass="13512">MNEVNTYIVHHRIYVPQQIKTIHHTKIVKVPEHHHYFHEKEKIIHIETPHKEEELKLPSFEHDHLDDFSELETHDSYYHEGGEHNIFKKHAPALPKSHKKIKVTRGKKRKLN</sequence>
<accession>A0AAV8ZY49</accession>
<evidence type="ECO:0000313" key="3">
    <source>
        <dbReference type="Proteomes" id="UP001162156"/>
    </source>
</evidence>
<reference evidence="2" key="1">
    <citation type="journal article" date="2023" name="Insect Mol. Biol.">
        <title>Genome sequencing provides insights into the evolution of gene families encoding plant cell wall-degrading enzymes in longhorned beetles.</title>
        <authorList>
            <person name="Shin N.R."/>
            <person name="Okamura Y."/>
            <person name="Kirsch R."/>
            <person name="Pauchet Y."/>
        </authorList>
    </citation>
    <scope>NUCLEOTIDE SEQUENCE</scope>
    <source>
        <strain evidence="2">RBIC_L_NR</strain>
    </source>
</reference>
<gene>
    <name evidence="2" type="ORF">NQ314_000487</name>
</gene>
<evidence type="ECO:0000256" key="1">
    <source>
        <dbReference type="SAM" id="MobiDB-lite"/>
    </source>
</evidence>